<keyword evidence="2" id="KW-1185">Reference proteome</keyword>
<dbReference type="Proteomes" id="UP000003094">
    <property type="component" value="Unassembled WGS sequence"/>
</dbReference>
<proteinExistence type="predicted"/>
<evidence type="ECO:0000313" key="2">
    <source>
        <dbReference type="Proteomes" id="UP000003094"/>
    </source>
</evidence>
<dbReference type="Gene3D" id="3.10.450.40">
    <property type="match status" value="1"/>
</dbReference>
<comment type="caution">
    <text evidence="1">The sequence shown here is derived from an EMBL/GenBank/DDBJ whole genome shotgun (WGS) entry which is preliminary data.</text>
</comment>
<dbReference type="Pfam" id="PF10934">
    <property type="entry name" value="Sheath_initiator"/>
    <property type="match status" value="1"/>
</dbReference>
<gene>
    <name evidence="1" type="ORF">PVOR_29054</name>
</gene>
<evidence type="ECO:0000313" key="1">
    <source>
        <dbReference type="EMBL" id="EFU38659.1"/>
    </source>
</evidence>
<dbReference type="AlphaFoldDB" id="A0A2R9SMS7"/>
<accession>A0A2R9SMS7</accession>
<organism evidence="1 2">
    <name type="scientific">Paenibacillus vortex V453</name>
    <dbReference type="NCBI Taxonomy" id="715225"/>
    <lineage>
        <taxon>Bacteria</taxon>
        <taxon>Bacillati</taxon>
        <taxon>Bacillota</taxon>
        <taxon>Bacilli</taxon>
        <taxon>Bacillales</taxon>
        <taxon>Paenibacillaceae</taxon>
        <taxon>Paenibacillus</taxon>
    </lineage>
</organism>
<evidence type="ECO:0008006" key="3">
    <source>
        <dbReference type="Google" id="ProtNLM"/>
    </source>
</evidence>
<reference evidence="1 2" key="1">
    <citation type="journal article" date="2010" name="BMC Genomics">
        <title>Genome sequence of the pattern forming Paenibacillus vortex bacterium reveals potential for thriving in complex environments.</title>
        <authorList>
            <person name="Sirota-Madi A."/>
            <person name="Olender T."/>
            <person name="Helman Y."/>
            <person name="Ingham C."/>
            <person name="Brainis I."/>
            <person name="Roth D."/>
            <person name="Hagi E."/>
            <person name="Brodsky L."/>
            <person name="Leshkowitz D."/>
            <person name="Galatenko V."/>
            <person name="Nikolaev V."/>
            <person name="Mugasimangalam R.C."/>
            <person name="Bransburg-Zabary S."/>
            <person name="Gutnick D.L."/>
            <person name="Lancet D."/>
            <person name="Ben-Jacob E."/>
        </authorList>
    </citation>
    <scope>NUCLEOTIDE SEQUENCE [LARGE SCALE GENOMIC DNA]</scope>
    <source>
        <strain evidence="1 2">V453</strain>
    </source>
</reference>
<dbReference type="EMBL" id="ADHJ01000049">
    <property type="protein sequence ID" value="EFU38659.1"/>
    <property type="molecule type" value="Genomic_DNA"/>
</dbReference>
<name>A0A2R9SMS7_9BACL</name>
<dbReference type="RefSeq" id="WP_006212523.1">
    <property type="nucleotide sequence ID" value="NZ_ADHJ01000049.1"/>
</dbReference>
<dbReference type="InterPro" id="IPR020288">
    <property type="entry name" value="Sheath_initiator"/>
</dbReference>
<dbReference type="SUPFAM" id="SSF160719">
    <property type="entry name" value="gpW/gp25-like"/>
    <property type="match status" value="1"/>
</dbReference>
<sequence>MIPQGGTTLPGSEIVETLEQPSLTYQLNLEEGSISGHIDGLEAVKQAVVKILQTRRFEHLIYSSNYGQELDSVIGRDPLWAYAEIERHIKEALLQDDRIVSVDDMNITFAGEQAMAKFTVRSLYGTFNMTKEVREDGRGTDV</sequence>
<protein>
    <recommendedName>
        <fullName evidence="3">Phage protein</fullName>
    </recommendedName>
</protein>
<dbReference type="KEGG" id="pvo:PVOR_29054"/>